<dbReference type="InterPro" id="IPR050564">
    <property type="entry name" value="F420-G6PD/mer"/>
</dbReference>
<dbReference type="OrthoDB" id="3284378at2"/>
<dbReference type="InterPro" id="IPR036661">
    <property type="entry name" value="Luciferase-like_sf"/>
</dbReference>
<dbReference type="AlphaFoldDB" id="A0A0E4H2J1"/>
<evidence type="ECO:0000313" key="3">
    <source>
        <dbReference type="Proteomes" id="UP000199251"/>
    </source>
</evidence>
<evidence type="ECO:0000313" key="2">
    <source>
        <dbReference type="EMBL" id="CQD23942.1"/>
    </source>
</evidence>
<reference evidence="2 3" key="1">
    <citation type="submission" date="2015-03" db="EMBL/GenBank/DDBJ databases">
        <authorList>
            <person name="Urmite Genomes"/>
        </authorList>
    </citation>
    <scope>NUCLEOTIDE SEQUENCE [LARGE SCALE GENOMIC DNA]</scope>
    <source>
        <strain evidence="2 3">CSUR P1491</strain>
    </source>
</reference>
<dbReference type="CDD" id="cd01097">
    <property type="entry name" value="Tetrahydromethanopterin_reductase"/>
    <property type="match status" value="1"/>
</dbReference>
<dbReference type="EMBL" id="CTEE01000002">
    <property type="protein sequence ID" value="CQD23942.1"/>
    <property type="molecule type" value="Genomic_DNA"/>
</dbReference>
<protein>
    <submittedName>
        <fullName evidence="2">Luciferase-like protein</fullName>
    </submittedName>
</protein>
<dbReference type="PANTHER" id="PTHR43244:SF2">
    <property type="entry name" value="CONSERVED HYPOTHETICAL ALANINE AND PROLINE-RICH PROTEIN"/>
    <property type="match status" value="1"/>
</dbReference>
<dbReference type="Pfam" id="PF00296">
    <property type="entry name" value="Bac_luciferase"/>
    <property type="match status" value="1"/>
</dbReference>
<sequence length="349" mass="37596">MSSYGVSVLGADLETLVATAEAADAAGFEAAWTSEFYTRSGSVSLAAMAGRTRRCRLGSSILYGVGRSPLVLATEAQDLDEIAGGRIVLGLGNGTRRMMSDWHGIADTSAPALRMEELVGLIRKIWNLHQGPVRHEGRFYRMNLVPTGAVEPPRRAIPIVTAGVRPRMCEVAGRVGDGIAGHPLLTTNYVEEIVRPAIAKGAAHTGRDPRDVEVISMVICAIHDDPEIARREAAQQIAFYSSVKTYDTVLDVSGFAKQGEAIREAFARRDLPAMFAAVTDDMIDTMAVAGTAQMVKHGLKRYEGVLDHIVLYSPSIGLSPERVQQNLHSLIHECAPPVSNSSAKRGDHD</sequence>
<dbReference type="GO" id="GO:0016705">
    <property type="term" value="F:oxidoreductase activity, acting on paired donors, with incorporation or reduction of molecular oxygen"/>
    <property type="evidence" value="ECO:0007669"/>
    <property type="project" value="InterPro"/>
</dbReference>
<dbReference type="RefSeq" id="WP_090609766.1">
    <property type="nucleotide sequence ID" value="NZ_CTEE01000002.1"/>
</dbReference>
<evidence type="ECO:0000259" key="1">
    <source>
        <dbReference type="Pfam" id="PF00296"/>
    </source>
</evidence>
<gene>
    <name evidence="2" type="ORF">BN1232_05954</name>
</gene>
<organism evidence="2 3">
    <name type="scientific">Mycobacterium lentiflavum</name>
    <dbReference type="NCBI Taxonomy" id="141349"/>
    <lineage>
        <taxon>Bacteria</taxon>
        <taxon>Bacillati</taxon>
        <taxon>Actinomycetota</taxon>
        <taxon>Actinomycetes</taxon>
        <taxon>Mycobacteriales</taxon>
        <taxon>Mycobacteriaceae</taxon>
        <taxon>Mycobacterium</taxon>
        <taxon>Mycobacterium simiae complex</taxon>
    </lineage>
</organism>
<dbReference type="PANTHER" id="PTHR43244">
    <property type="match status" value="1"/>
</dbReference>
<dbReference type="Gene3D" id="3.20.20.30">
    <property type="entry name" value="Luciferase-like domain"/>
    <property type="match status" value="1"/>
</dbReference>
<dbReference type="SUPFAM" id="SSF51679">
    <property type="entry name" value="Bacterial luciferase-like"/>
    <property type="match status" value="1"/>
</dbReference>
<dbReference type="InterPro" id="IPR011251">
    <property type="entry name" value="Luciferase-like_dom"/>
</dbReference>
<feature type="domain" description="Luciferase-like" evidence="1">
    <location>
        <begin position="11"/>
        <end position="304"/>
    </location>
</feature>
<proteinExistence type="predicted"/>
<name>A0A0E4H2J1_MYCLN</name>
<dbReference type="STRING" id="141349.BN1232_05954"/>
<accession>A0A0E4H2J1</accession>
<dbReference type="Proteomes" id="UP000199251">
    <property type="component" value="Unassembled WGS sequence"/>
</dbReference>